<proteinExistence type="predicted"/>
<evidence type="ECO:0000313" key="3">
    <source>
        <dbReference type="Proteomes" id="UP000466514"/>
    </source>
</evidence>
<dbReference type="AlphaFoldDB" id="A0A7I7MJL5"/>
<reference evidence="2 3" key="1">
    <citation type="journal article" date="2019" name="Emerg. Microbes Infect.">
        <title>Comprehensive subspecies identification of 175 nontuberculous mycobacteria species based on 7547 genomic profiles.</title>
        <authorList>
            <person name="Matsumoto Y."/>
            <person name="Kinjo T."/>
            <person name="Motooka D."/>
            <person name="Nabeya D."/>
            <person name="Jung N."/>
            <person name="Uechi K."/>
            <person name="Horii T."/>
            <person name="Iida T."/>
            <person name="Fujita J."/>
            <person name="Nakamura S."/>
        </authorList>
    </citation>
    <scope>NUCLEOTIDE SEQUENCE [LARGE SCALE GENOMIC DNA]</scope>
    <source>
        <strain evidence="2 3">JCM 13323</strain>
    </source>
</reference>
<dbReference type="EMBL" id="AP022574">
    <property type="protein sequence ID" value="BBX71990.1"/>
    <property type="molecule type" value="Genomic_DNA"/>
</dbReference>
<gene>
    <name evidence="2" type="ORF">MPSYJ_54510</name>
</gene>
<feature type="region of interest" description="Disordered" evidence="1">
    <location>
        <begin position="24"/>
        <end position="58"/>
    </location>
</feature>
<protein>
    <submittedName>
        <fullName evidence="2">Uncharacterized protein</fullName>
    </submittedName>
</protein>
<dbReference type="KEGG" id="mpsc:MPSYJ_54510"/>
<keyword evidence="3" id="KW-1185">Reference proteome</keyword>
<organism evidence="2 3">
    <name type="scientific">Mycolicibacterium psychrotolerans</name>
    <dbReference type="NCBI Taxonomy" id="216929"/>
    <lineage>
        <taxon>Bacteria</taxon>
        <taxon>Bacillati</taxon>
        <taxon>Actinomycetota</taxon>
        <taxon>Actinomycetes</taxon>
        <taxon>Mycobacteriales</taxon>
        <taxon>Mycobacteriaceae</taxon>
        <taxon>Mycolicibacterium</taxon>
    </lineage>
</organism>
<accession>A0A7I7MJL5</accession>
<evidence type="ECO:0000313" key="2">
    <source>
        <dbReference type="EMBL" id="BBX71990.1"/>
    </source>
</evidence>
<name>A0A7I7MJL5_9MYCO</name>
<evidence type="ECO:0000256" key="1">
    <source>
        <dbReference type="SAM" id="MobiDB-lite"/>
    </source>
</evidence>
<dbReference type="Proteomes" id="UP000466514">
    <property type="component" value="Chromosome"/>
</dbReference>
<feature type="compositionally biased region" description="Basic residues" evidence="1">
    <location>
        <begin position="41"/>
        <end position="50"/>
    </location>
</feature>
<sequence length="71" mass="7866">MRVPSVLVSAAKRGVAALQTKEDTMRVTRRRPADDLGSERHTRRTSKPKRHDGNGVPKLGLWECGIGSGWK</sequence>
<feature type="compositionally biased region" description="Basic and acidic residues" evidence="1">
    <location>
        <begin position="24"/>
        <end position="40"/>
    </location>
</feature>